<evidence type="ECO:0000256" key="7">
    <source>
        <dbReference type="ARBA" id="ARBA00023136"/>
    </source>
</evidence>
<dbReference type="Pfam" id="PF00153">
    <property type="entry name" value="Mito_carr"/>
    <property type="match status" value="3"/>
</dbReference>
<keyword evidence="11" id="KW-0732">Signal</keyword>
<evidence type="ECO:0000256" key="5">
    <source>
        <dbReference type="ARBA" id="ARBA00022737"/>
    </source>
</evidence>
<dbReference type="InterPro" id="IPR023395">
    <property type="entry name" value="MCP_dom_sf"/>
</dbReference>
<dbReference type="Proteomes" id="UP000002630">
    <property type="component" value="Unassembled WGS sequence"/>
</dbReference>
<reference evidence="12 13" key="1">
    <citation type="journal article" date="2010" name="Nature">
        <title>The Ectocarpus genome and the independent evolution of multicellularity in brown algae.</title>
        <authorList>
            <person name="Cock J.M."/>
            <person name="Sterck L."/>
            <person name="Rouze P."/>
            <person name="Scornet D."/>
            <person name="Allen A.E."/>
            <person name="Amoutzias G."/>
            <person name="Anthouard V."/>
            <person name="Artiguenave F."/>
            <person name="Aury J.M."/>
            <person name="Badger J.H."/>
            <person name="Beszteri B."/>
            <person name="Billiau K."/>
            <person name="Bonnet E."/>
            <person name="Bothwell J.H."/>
            <person name="Bowler C."/>
            <person name="Boyen C."/>
            <person name="Brownlee C."/>
            <person name="Carrano C.J."/>
            <person name="Charrier B."/>
            <person name="Cho G.Y."/>
            <person name="Coelho S.M."/>
            <person name="Collen J."/>
            <person name="Corre E."/>
            <person name="Da Silva C."/>
            <person name="Delage L."/>
            <person name="Delaroque N."/>
            <person name="Dittami S.M."/>
            <person name="Doulbeau S."/>
            <person name="Elias M."/>
            <person name="Farnham G."/>
            <person name="Gachon C.M."/>
            <person name="Gschloessl B."/>
            <person name="Heesch S."/>
            <person name="Jabbari K."/>
            <person name="Jubin C."/>
            <person name="Kawai H."/>
            <person name="Kimura K."/>
            <person name="Kloareg B."/>
            <person name="Kupper F.C."/>
            <person name="Lang D."/>
            <person name="Le Bail A."/>
            <person name="Leblanc C."/>
            <person name="Lerouge P."/>
            <person name="Lohr M."/>
            <person name="Lopez P.J."/>
            <person name="Martens C."/>
            <person name="Maumus F."/>
            <person name="Michel G."/>
            <person name="Miranda-Saavedra D."/>
            <person name="Morales J."/>
            <person name="Moreau H."/>
            <person name="Motomura T."/>
            <person name="Nagasato C."/>
            <person name="Napoli C.A."/>
            <person name="Nelson D.R."/>
            <person name="Nyvall-Collen P."/>
            <person name="Peters A.F."/>
            <person name="Pommier C."/>
            <person name="Potin P."/>
            <person name="Poulain J."/>
            <person name="Quesneville H."/>
            <person name="Read B."/>
            <person name="Rensing S.A."/>
            <person name="Ritter A."/>
            <person name="Rousvoal S."/>
            <person name="Samanta M."/>
            <person name="Samson G."/>
            <person name="Schroeder D.C."/>
            <person name="Segurens B."/>
            <person name="Strittmatter M."/>
            <person name="Tonon T."/>
            <person name="Tregear J.W."/>
            <person name="Valentin K."/>
            <person name="von Dassow P."/>
            <person name="Yamagishi T."/>
            <person name="Van de Peer Y."/>
            <person name="Wincker P."/>
        </authorList>
    </citation>
    <scope>NUCLEOTIDE SEQUENCE [LARGE SCALE GENOMIC DNA]</scope>
    <source>
        <strain evidence="13">Ec32 / CCAP1310/4</strain>
    </source>
</reference>
<feature type="repeat" description="Solcar" evidence="8">
    <location>
        <begin position="312"/>
        <end position="400"/>
    </location>
</feature>
<keyword evidence="5" id="KW-0677">Repeat</keyword>
<dbReference type="PANTHER" id="PTHR45667">
    <property type="entry name" value="S-ADENOSYLMETHIONINE MITOCHONDRIAL CARRIER PROTEIN"/>
    <property type="match status" value="1"/>
</dbReference>
<sequence length="408" mass="42243">MVCCRRLALPSVLAWPVAHAYVQLGLHAVARPDVLTTSRVKPQQRRSLYMSQGESCSNRRVGGRSRAPLGAGSTSREQFLGGLLASSAALLACTAAANAAEQKAEVSNAPAVAGQLEYQQPQPTAVVPESESAASSAISGLVAGAAVSTSKQLLLYPVDTVKTRLQLPQDGSPPELFRGLYDGVLPPLLAGLPSGALFFSAKDAFSTAISNVSGGQYAELTTIAAVGLAQFPYWGIRTPAELLKIRSQAGLSSGSGAGFEGAKSILADEGLRGLYTGYSSNIAYAFPADAIKFLVYGALKRSAKKAKGGAKLSTIEAAVLGSGASLAAQAVTTPLDVVRTRVMTAPSDDEGYEGGVLGALGTISREESFSALWAGINPRMARSVLSGAIQFGSYEFVKGLFGVEPRKL</sequence>
<proteinExistence type="inferred from homology"/>
<evidence type="ECO:0000256" key="3">
    <source>
        <dbReference type="ARBA" id="ARBA00022448"/>
    </source>
</evidence>
<feature type="repeat" description="Solcar" evidence="8">
    <location>
        <begin position="135"/>
        <end position="208"/>
    </location>
</feature>
<feature type="signal peptide" evidence="11">
    <location>
        <begin position="1"/>
        <end position="20"/>
    </location>
</feature>
<evidence type="ECO:0000256" key="9">
    <source>
        <dbReference type="RuleBase" id="RU000488"/>
    </source>
</evidence>
<evidence type="ECO:0000256" key="2">
    <source>
        <dbReference type="ARBA" id="ARBA00006375"/>
    </source>
</evidence>
<name>D7FKM9_ECTSI</name>
<feature type="chain" id="PRO_5003095296" description="Mitochondrial carrier protein" evidence="11">
    <location>
        <begin position="21"/>
        <end position="408"/>
    </location>
</feature>
<accession>D7FKM9</accession>
<comment type="similarity">
    <text evidence="2 9">Belongs to the mitochondrial carrier (TC 2.A.29) family.</text>
</comment>
<dbReference type="InParanoid" id="D7FKM9"/>
<evidence type="ECO:0000256" key="11">
    <source>
        <dbReference type="SAM" id="SignalP"/>
    </source>
</evidence>
<feature type="region of interest" description="Disordered" evidence="10">
    <location>
        <begin position="40"/>
        <end position="73"/>
    </location>
</feature>
<gene>
    <name evidence="12" type="ORF">Esi_0146_0051</name>
</gene>
<evidence type="ECO:0000256" key="10">
    <source>
        <dbReference type="SAM" id="MobiDB-lite"/>
    </source>
</evidence>
<comment type="subcellular location">
    <subcellularLocation>
        <location evidence="1">Membrane</location>
        <topology evidence="1">Multi-pass membrane protein</topology>
    </subcellularLocation>
</comment>
<evidence type="ECO:0008006" key="14">
    <source>
        <dbReference type="Google" id="ProtNLM"/>
    </source>
</evidence>
<evidence type="ECO:0000256" key="1">
    <source>
        <dbReference type="ARBA" id="ARBA00004141"/>
    </source>
</evidence>
<keyword evidence="6" id="KW-1133">Transmembrane helix</keyword>
<dbReference type="PROSITE" id="PS50920">
    <property type="entry name" value="SOLCAR"/>
    <property type="match status" value="3"/>
</dbReference>
<dbReference type="SUPFAM" id="SSF103506">
    <property type="entry name" value="Mitochondrial carrier"/>
    <property type="match status" value="1"/>
</dbReference>
<evidence type="ECO:0000313" key="13">
    <source>
        <dbReference type="Proteomes" id="UP000002630"/>
    </source>
</evidence>
<dbReference type="Gene3D" id="1.50.40.10">
    <property type="entry name" value="Mitochondrial carrier domain"/>
    <property type="match status" value="1"/>
</dbReference>
<evidence type="ECO:0000256" key="4">
    <source>
        <dbReference type="ARBA" id="ARBA00022692"/>
    </source>
</evidence>
<evidence type="ECO:0000256" key="6">
    <source>
        <dbReference type="ARBA" id="ARBA00022989"/>
    </source>
</evidence>
<evidence type="ECO:0000313" key="12">
    <source>
        <dbReference type="EMBL" id="CBJ29429.1"/>
    </source>
</evidence>
<dbReference type="eggNOG" id="KOG0768">
    <property type="taxonomic scope" value="Eukaryota"/>
</dbReference>
<dbReference type="GO" id="GO:0016020">
    <property type="term" value="C:membrane"/>
    <property type="evidence" value="ECO:0007669"/>
    <property type="project" value="UniProtKB-SubCell"/>
</dbReference>
<keyword evidence="7 8" id="KW-0472">Membrane</keyword>
<feature type="repeat" description="Solcar" evidence="8">
    <location>
        <begin position="217"/>
        <end position="302"/>
    </location>
</feature>
<keyword evidence="4 8" id="KW-0812">Transmembrane</keyword>
<evidence type="ECO:0000256" key="8">
    <source>
        <dbReference type="PROSITE-ProRule" id="PRU00282"/>
    </source>
</evidence>
<keyword evidence="13" id="KW-1185">Reference proteome</keyword>
<dbReference type="AlphaFoldDB" id="D7FKM9"/>
<organism evidence="12 13">
    <name type="scientific">Ectocarpus siliculosus</name>
    <name type="common">Brown alga</name>
    <name type="synonym">Conferva siliculosa</name>
    <dbReference type="NCBI Taxonomy" id="2880"/>
    <lineage>
        <taxon>Eukaryota</taxon>
        <taxon>Sar</taxon>
        <taxon>Stramenopiles</taxon>
        <taxon>Ochrophyta</taxon>
        <taxon>PX clade</taxon>
        <taxon>Phaeophyceae</taxon>
        <taxon>Ectocarpales</taxon>
        <taxon>Ectocarpaceae</taxon>
        <taxon>Ectocarpus</taxon>
    </lineage>
</organism>
<keyword evidence="3 9" id="KW-0813">Transport</keyword>
<feature type="compositionally biased region" description="Polar residues" evidence="10">
    <location>
        <begin position="40"/>
        <end position="58"/>
    </location>
</feature>
<dbReference type="OrthoDB" id="204711at2759"/>
<dbReference type="InterPro" id="IPR018108">
    <property type="entry name" value="MCP_transmembrane"/>
</dbReference>
<dbReference type="EMBL" id="FN649760">
    <property type="protein sequence ID" value="CBJ29429.1"/>
    <property type="molecule type" value="Genomic_DNA"/>
</dbReference>
<protein>
    <recommendedName>
        <fullName evidence="14">Mitochondrial carrier protein</fullName>
    </recommendedName>
</protein>